<dbReference type="GO" id="GO:0003989">
    <property type="term" value="F:acetyl-CoA carboxylase activity"/>
    <property type="evidence" value="ECO:0007669"/>
    <property type="project" value="InterPro"/>
</dbReference>
<dbReference type="HAMAP" id="MF_00823">
    <property type="entry name" value="AcetylCoA_CT_alpha"/>
    <property type="match status" value="1"/>
</dbReference>
<evidence type="ECO:0000256" key="6">
    <source>
        <dbReference type="ARBA" id="ARBA00022490"/>
    </source>
</evidence>
<feature type="domain" description="CoA carboxyltransferase N-terminal" evidence="20">
    <location>
        <begin position="37"/>
        <end position="306"/>
    </location>
</feature>
<reference evidence="22" key="1">
    <citation type="submission" date="2016-09" db="EMBL/GenBank/DDBJ databases">
        <title>Formicamycins, antibacterial polyketides produced by Streptomyces formicae isolated from African Tetraponera plant-ants.</title>
        <authorList>
            <person name="Qin Z."/>
            <person name="Munnoch J.T."/>
            <person name="Devine R."/>
            <person name="Holmes N.A."/>
            <person name="Seipke R.F."/>
            <person name="Wilkinson B."/>
            <person name="Hutchings M.I."/>
        </authorList>
    </citation>
    <scope>NUCLEOTIDE SEQUENCE</scope>
    <source>
        <strain evidence="22">KY5</strain>
    </source>
</reference>
<evidence type="ECO:0000256" key="12">
    <source>
        <dbReference type="ARBA" id="ARBA00022840"/>
    </source>
</evidence>
<keyword evidence="8 17" id="KW-0808">Transferase</keyword>
<dbReference type="SUPFAM" id="SSF52096">
    <property type="entry name" value="ClpP/crotonase"/>
    <property type="match status" value="2"/>
</dbReference>
<evidence type="ECO:0000256" key="13">
    <source>
        <dbReference type="ARBA" id="ARBA00023098"/>
    </source>
</evidence>
<dbReference type="AlphaFoldDB" id="A0A1S5VI59"/>
<dbReference type="GO" id="GO:0008270">
    <property type="term" value="F:zinc ion binding"/>
    <property type="evidence" value="ECO:0007669"/>
    <property type="project" value="UniProtKB-UniRule"/>
</dbReference>
<proteinExistence type="inferred from homology"/>
<feature type="zinc finger region" description="C4-type" evidence="18">
    <location>
        <begin position="41"/>
        <end position="63"/>
    </location>
</feature>
<feature type="region of interest" description="Disordered" evidence="19">
    <location>
        <begin position="1"/>
        <end position="36"/>
    </location>
</feature>
<keyword evidence="14 17" id="KW-0275">Fatty acid biosynthesis</keyword>
<dbReference type="PRINTS" id="PR01070">
    <property type="entry name" value="ACCCTRFRASEB"/>
</dbReference>
<evidence type="ECO:0000256" key="4">
    <source>
        <dbReference type="ARBA" id="ARBA00010284"/>
    </source>
</evidence>
<evidence type="ECO:0000256" key="5">
    <source>
        <dbReference type="ARBA" id="ARBA00011664"/>
    </source>
</evidence>
<comment type="subunit">
    <text evidence="17">Acetyl-CoA carboxylase is a heterohexamer composed of biotin carboxyl carrier protein (AccB), biotin carboxylase (AccC) and two subunits each of ACCase subunit alpha (AccA) and ACCase subunit beta (AccD).</text>
</comment>
<evidence type="ECO:0000259" key="20">
    <source>
        <dbReference type="PROSITE" id="PS50980"/>
    </source>
</evidence>
<evidence type="ECO:0000256" key="16">
    <source>
        <dbReference type="ARBA" id="ARBA00049152"/>
    </source>
</evidence>
<feature type="binding site" evidence="18">
    <location>
        <position position="63"/>
    </location>
    <ligand>
        <name>Zn(2+)</name>
        <dbReference type="ChEBI" id="CHEBI:29105"/>
    </ligand>
</feature>
<dbReference type="GO" id="GO:0009317">
    <property type="term" value="C:acetyl-CoA carboxylase complex"/>
    <property type="evidence" value="ECO:0007669"/>
    <property type="project" value="InterPro"/>
</dbReference>
<feature type="region of interest" description="Disordered" evidence="19">
    <location>
        <begin position="294"/>
        <end position="328"/>
    </location>
</feature>
<evidence type="ECO:0000313" key="22">
    <source>
        <dbReference type="EMBL" id="AQP25558.1"/>
    </source>
</evidence>
<feature type="compositionally biased region" description="Pro residues" evidence="19">
    <location>
        <begin position="304"/>
        <end position="320"/>
    </location>
</feature>
<evidence type="ECO:0000256" key="3">
    <source>
        <dbReference type="ARBA" id="ARBA00006276"/>
    </source>
</evidence>
<keyword evidence="11 17" id="KW-0276">Fatty acid metabolism</keyword>
<evidence type="ECO:0000256" key="18">
    <source>
        <dbReference type="HAMAP-Rule" id="MF_01395"/>
    </source>
</evidence>
<comment type="similarity">
    <text evidence="17">Belongs to the AccA family.</text>
</comment>
<evidence type="ECO:0000256" key="15">
    <source>
        <dbReference type="ARBA" id="ARBA00025280"/>
    </source>
</evidence>
<keyword evidence="18" id="KW-0862">Zinc</keyword>
<feature type="binding site" evidence="18">
    <location>
        <position position="44"/>
    </location>
    <ligand>
        <name>Zn(2+)</name>
        <dbReference type="ChEBI" id="CHEBI:29105"/>
    </ligand>
</feature>
<evidence type="ECO:0000256" key="8">
    <source>
        <dbReference type="ARBA" id="ARBA00022679"/>
    </source>
</evidence>
<feature type="domain" description="CoA carboxyltransferase C-terminal" evidence="21">
    <location>
        <begin position="316"/>
        <end position="572"/>
    </location>
</feature>
<comment type="subunit">
    <text evidence="5">Acetyl-CoA carboxylase is a heterotetramer composed of biotin carboxyl carrier protein (AccB), biotin carboxylase (AccC) and two subunits of ACCase subunit beta/alpha.</text>
</comment>
<keyword evidence="6 17" id="KW-0963">Cytoplasm</keyword>
<dbReference type="EC" id="2.1.3.15" evidence="17"/>
<evidence type="ECO:0000256" key="14">
    <source>
        <dbReference type="ARBA" id="ARBA00023160"/>
    </source>
</evidence>
<feature type="binding site" evidence="18">
    <location>
        <position position="41"/>
    </location>
    <ligand>
        <name>Zn(2+)</name>
        <dbReference type="ChEBI" id="CHEBI:29105"/>
    </ligand>
</feature>
<dbReference type="InterPro" id="IPR011762">
    <property type="entry name" value="COA_CT_N"/>
</dbReference>
<dbReference type="InterPro" id="IPR011763">
    <property type="entry name" value="COA_CT_C"/>
</dbReference>
<gene>
    <name evidence="18" type="primary">accD</name>
    <name evidence="17" type="synonym">accA</name>
    <name evidence="22" type="ORF">forH</name>
</gene>
<evidence type="ECO:0000256" key="11">
    <source>
        <dbReference type="ARBA" id="ARBA00022832"/>
    </source>
</evidence>
<comment type="function">
    <text evidence="15 18">Component of the acetyl coenzyme A carboxylase (ACC) complex. Biotin carboxylase (BC) catalyzes the carboxylation of biotin on its carrier protein (BCCP) and then the CO(2) group is transferred by the transcarboxylase to acetyl-CoA to form malonyl-CoA.</text>
</comment>
<dbReference type="PANTHER" id="PTHR42853">
    <property type="entry name" value="ACETYL-COENZYME A CARBOXYLASE CARBOXYL TRANSFERASE SUBUNIT ALPHA"/>
    <property type="match status" value="1"/>
</dbReference>
<dbReference type="UniPathway" id="UPA00655">
    <property type="reaction ID" value="UER00711"/>
</dbReference>
<comment type="similarity">
    <text evidence="4">In the N-terminal section; belongs to the AccD/PCCB family.</text>
</comment>
<evidence type="ECO:0000256" key="9">
    <source>
        <dbReference type="ARBA" id="ARBA00022741"/>
    </source>
</evidence>
<dbReference type="PANTHER" id="PTHR42853:SF3">
    <property type="entry name" value="ACETYL-COENZYME A CARBOXYLASE CARBOXYL TRANSFERASE SUBUNIT ALPHA, CHLOROPLASTIC"/>
    <property type="match status" value="1"/>
</dbReference>
<keyword evidence="18" id="KW-0479">Metal-binding</keyword>
<evidence type="ECO:0000256" key="17">
    <source>
        <dbReference type="HAMAP-Rule" id="MF_00823"/>
    </source>
</evidence>
<evidence type="ECO:0000256" key="2">
    <source>
        <dbReference type="ARBA" id="ARBA00004956"/>
    </source>
</evidence>
<accession>A0A1S5VI59</accession>
<organism evidence="22">
    <name type="scientific">Streptomyces sp. KY5</name>
    <dbReference type="NCBI Taxonomy" id="1958824"/>
    <lineage>
        <taxon>Bacteria</taxon>
        <taxon>Bacillati</taxon>
        <taxon>Actinomycetota</taxon>
        <taxon>Actinomycetes</taxon>
        <taxon>Kitasatosporales</taxon>
        <taxon>Streptomycetaceae</taxon>
        <taxon>Streptomyces</taxon>
    </lineage>
</organism>
<feature type="binding site" evidence="18">
    <location>
        <position position="60"/>
    </location>
    <ligand>
        <name>Zn(2+)</name>
        <dbReference type="ChEBI" id="CHEBI:29105"/>
    </ligand>
</feature>
<comment type="cofactor">
    <cofactor evidence="18">
        <name>Zn(2+)</name>
        <dbReference type="ChEBI" id="CHEBI:29105"/>
    </cofactor>
    <text evidence="18">Binds 1 zinc ion per subunit.</text>
</comment>
<evidence type="ECO:0000256" key="1">
    <source>
        <dbReference type="ARBA" id="ARBA00004496"/>
    </source>
</evidence>
<dbReference type="PROSITE" id="PS50989">
    <property type="entry name" value="COA_CT_CTER"/>
    <property type="match status" value="1"/>
</dbReference>
<keyword evidence="9 17" id="KW-0547">Nucleotide-binding</keyword>
<dbReference type="NCBIfam" id="TIGR00515">
    <property type="entry name" value="accD"/>
    <property type="match status" value="1"/>
</dbReference>
<dbReference type="GO" id="GO:0005524">
    <property type="term" value="F:ATP binding"/>
    <property type="evidence" value="ECO:0007669"/>
    <property type="project" value="UniProtKB-KW"/>
</dbReference>
<keyword evidence="13 17" id="KW-0443">Lipid metabolism</keyword>
<dbReference type="Pfam" id="PF03255">
    <property type="entry name" value="ACCA"/>
    <property type="match status" value="1"/>
</dbReference>
<protein>
    <recommendedName>
        <fullName evidence="17 18">Multifunctional fusion protein</fullName>
    </recommendedName>
    <domain>
        <recommendedName>
            <fullName evidence="17">Acetyl-coenzyme A carboxylase carboxyl transferase subunit alpha</fullName>
            <shortName evidence="17">ACCase subunit alpha</shortName>
            <shortName evidence="17">Acetyl-CoA carboxylase carboxyltransferase subunit alpha</shortName>
            <ecNumber evidence="17">2.1.3.15</ecNumber>
        </recommendedName>
    </domain>
    <domain>
        <recommendedName>
            <fullName evidence="18">Acetyl-coenzyme A carboxylase carboxyl transferase subunit beta</fullName>
            <shortName evidence="18">ACCase subunit beta</shortName>
            <shortName evidence="18">Acetyl-CoA carboxylase carboxyltransferase subunit beta</shortName>
        </recommendedName>
    </domain>
</protein>
<evidence type="ECO:0000256" key="10">
    <source>
        <dbReference type="ARBA" id="ARBA00022771"/>
    </source>
</evidence>
<comment type="catalytic activity">
    <reaction evidence="16 17">
        <text>N(6)-carboxybiotinyl-L-lysyl-[protein] + acetyl-CoA = N(6)-biotinyl-L-lysyl-[protein] + malonyl-CoA</text>
        <dbReference type="Rhea" id="RHEA:54728"/>
        <dbReference type="Rhea" id="RHEA-COMP:10505"/>
        <dbReference type="Rhea" id="RHEA-COMP:10506"/>
        <dbReference type="ChEBI" id="CHEBI:57288"/>
        <dbReference type="ChEBI" id="CHEBI:57384"/>
        <dbReference type="ChEBI" id="CHEBI:83144"/>
        <dbReference type="ChEBI" id="CHEBI:83145"/>
        <dbReference type="EC" id="2.1.3.15"/>
    </reaction>
</comment>
<dbReference type="GO" id="GO:0006633">
    <property type="term" value="P:fatty acid biosynthetic process"/>
    <property type="evidence" value="ECO:0007669"/>
    <property type="project" value="UniProtKB-KW"/>
</dbReference>
<comment type="function">
    <text evidence="17">Component of the acetyl coenzyme A carboxylase (ACC) complex. First, biotin carboxylase catalyzes the carboxylation of biotin on its carrier protein (BCCP) and then the CO(2) group is transferred by the carboxyltransferase to acetyl-CoA to form malonyl-CoA.</text>
</comment>
<dbReference type="EMBL" id="KX859301">
    <property type="protein sequence ID" value="AQP25558.1"/>
    <property type="molecule type" value="Genomic_DNA"/>
</dbReference>
<keyword evidence="7 17" id="KW-0444">Lipid biosynthesis</keyword>
<dbReference type="HAMAP" id="MF_01395">
    <property type="entry name" value="AcetylCoA_CT_beta"/>
    <property type="match status" value="1"/>
</dbReference>
<dbReference type="InterPro" id="IPR000438">
    <property type="entry name" value="Acetyl_CoA_COase_Trfase_b_su"/>
</dbReference>
<dbReference type="PROSITE" id="PS50980">
    <property type="entry name" value="COA_CT_NTER"/>
    <property type="match status" value="1"/>
</dbReference>
<dbReference type="GO" id="GO:0016743">
    <property type="term" value="F:carboxyl- or carbamoyltransferase activity"/>
    <property type="evidence" value="ECO:0007669"/>
    <property type="project" value="UniProtKB-UniRule"/>
</dbReference>
<comment type="pathway">
    <text evidence="2 17">Lipid metabolism; malonyl-CoA biosynthesis; malonyl-CoA from acetyl-CoA: step 1/1.</text>
</comment>
<keyword evidence="10 18" id="KW-0863">Zinc-finger</keyword>
<dbReference type="Gene3D" id="3.90.226.10">
    <property type="entry name" value="2-enoyl-CoA Hydratase, Chain A, domain 1"/>
    <property type="match status" value="2"/>
</dbReference>
<keyword evidence="12 17" id="KW-0067">ATP-binding</keyword>
<comment type="subcellular location">
    <subcellularLocation>
        <location evidence="1 17">Cytoplasm</location>
    </subcellularLocation>
</comment>
<evidence type="ECO:0000259" key="21">
    <source>
        <dbReference type="PROSITE" id="PS50989"/>
    </source>
</evidence>
<name>A0A1S5VI59_9ACTN</name>
<dbReference type="InterPro" id="IPR029045">
    <property type="entry name" value="ClpP/crotonase-like_dom_sf"/>
</dbReference>
<evidence type="ECO:0000256" key="19">
    <source>
        <dbReference type="SAM" id="MobiDB-lite"/>
    </source>
</evidence>
<comment type="similarity">
    <text evidence="18">Belongs to the AccD/PCCB family.</text>
</comment>
<comment type="similarity">
    <text evidence="3">In the C-terminal section; belongs to the AccA family.</text>
</comment>
<dbReference type="GO" id="GO:2001295">
    <property type="term" value="P:malonyl-CoA biosynthetic process"/>
    <property type="evidence" value="ECO:0007669"/>
    <property type="project" value="UniProtKB-UniRule"/>
</dbReference>
<evidence type="ECO:0000256" key="7">
    <source>
        <dbReference type="ARBA" id="ARBA00022516"/>
    </source>
</evidence>
<dbReference type="InterPro" id="IPR001095">
    <property type="entry name" value="Acetyl_CoA_COase_a_su"/>
</dbReference>
<sequence length="607" mass="63818">MTVSSARPHHADPADRAGAGRGSPAQNTGTDSDSDSDWAVCDACHGVVYRTRLRRALQVCPDCGHHHRLSAHERLSTLLDPGSVRQLDFPVAARDPLDFTDTQPYAERLARARAATGLDEAVLCARGALAGRPVVVAVMDFRFLGGSLGSAVGELVTRAAEEALRTRTPFLVVTASGGARMQEGAHSLMQMAKTGSAFARLRAAGVFTVSLITDPTYGGVAASFATLADVIVAESGTRLGFAGPRVIEQTIRQRLPEGFQTAEFLLEHGLVDGVYRRGALRPALARLLAAADRPAPAGTAREPLPGPARQPAPDPAPNEPPEYVVTDPALLPDRAPWPVVKGSRELERPTVLDYAGRVLDGFEELRGDRASGDCAAMVGGIGTLDGVPVMLIGHQKGHTPAELAARNYAMASPAGYRKAGRLMCLAARIGLPVVTLIDTPGAHPGIEAEENGQAFAIAESLCLMSTLPVPVVAVVIGEGGSGGALGLAVADRVLICENATYSVISPEGCAAILWQDPAAAPRAADELGLVPERLLRHGIVDGVVREPEGGAHTDPGLAAERLRGALWWALRDSLALSPDELVARRTRRYRDMDGSVRHGEALCSARS</sequence>